<dbReference type="GO" id="GO:0016226">
    <property type="term" value="P:iron-sulfur cluster assembly"/>
    <property type="evidence" value="ECO:0007669"/>
    <property type="project" value="TreeGrafter"/>
</dbReference>
<keyword evidence="1" id="KW-0131">Cell cycle</keyword>
<dbReference type="InterPro" id="IPR036065">
    <property type="entry name" value="BolA-like_sf"/>
</dbReference>
<evidence type="ECO:0000313" key="1">
    <source>
        <dbReference type="EMBL" id="CUS57299.1"/>
    </source>
</evidence>
<dbReference type="SUPFAM" id="SSF82657">
    <property type="entry name" value="BolA-like"/>
    <property type="match status" value="1"/>
</dbReference>
<dbReference type="Pfam" id="PF01722">
    <property type="entry name" value="BolA"/>
    <property type="match status" value="1"/>
</dbReference>
<keyword evidence="1" id="KW-0132">Cell division</keyword>
<dbReference type="PIRSF" id="PIRSF003113">
    <property type="entry name" value="BolA"/>
    <property type="match status" value="1"/>
</dbReference>
<dbReference type="AlphaFoldDB" id="A0A160U428"/>
<reference evidence="1" key="1">
    <citation type="submission" date="2015-10" db="EMBL/GenBank/DDBJ databases">
        <authorList>
            <person name="Gilbert D.G."/>
        </authorList>
    </citation>
    <scope>NUCLEOTIDE SEQUENCE</scope>
</reference>
<dbReference type="InterPro" id="IPR002634">
    <property type="entry name" value="BolA"/>
</dbReference>
<accession>A0A160U428</accession>
<sequence length="90" mass="9730">MPQPSDRLSRIRELLTEAFHPVELIITDDSQKHAGHAGAAPGGETHYTVRITSSAFEGLSRVQAQRAIMLTLQSEFDSGLHALALHAKAA</sequence>
<protein>
    <submittedName>
        <fullName evidence="1">Cell division protein BolA</fullName>
    </submittedName>
</protein>
<proteinExistence type="predicted"/>
<organism evidence="1">
    <name type="scientific">hydrothermal vent metagenome</name>
    <dbReference type="NCBI Taxonomy" id="652676"/>
    <lineage>
        <taxon>unclassified sequences</taxon>
        <taxon>metagenomes</taxon>
        <taxon>ecological metagenomes</taxon>
    </lineage>
</organism>
<dbReference type="PANTHER" id="PTHR46230">
    <property type="match status" value="1"/>
</dbReference>
<dbReference type="GO" id="GO:0051301">
    <property type="term" value="P:cell division"/>
    <property type="evidence" value="ECO:0007669"/>
    <property type="project" value="UniProtKB-KW"/>
</dbReference>
<dbReference type="PANTHER" id="PTHR46230:SF7">
    <property type="entry name" value="BOLA-LIKE PROTEIN 1"/>
    <property type="match status" value="1"/>
</dbReference>
<dbReference type="EMBL" id="CZQD01000038">
    <property type="protein sequence ID" value="CUS57299.1"/>
    <property type="molecule type" value="Genomic_DNA"/>
</dbReference>
<dbReference type="Gene3D" id="3.30.300.90">
    <property type="entry name" value="BolA-like"/>
    <property type="match status" value="1"/>
</dbReference>
<name>A0A160U428_9ZZZZ</name>
<gene>
    <name evidence="1" type="ORF">MGWOODY_Hyp902</name>
</gene>